<dbReference type="AlphaFoldDB" id="A0AAD7UB26"/>
<dbReference type="InterPro" id="IPR020057">
    <property type="entry name" value="Ribosomal_bL25_b-dom"/>
</dbReference>
<evidence type="ECO:0000313" key="8">
    <source>
        <dbReference type="Proteomes" id="UP001230188"/>
    </source>
</evidence>
<dbReference type="GO" id="GO:0003735">
    <property type="term" value="F:structural constituent of ribosome"/>
    <property type="evidence" value="ECO:0007669"/>
    <property type="project" value="InterPro"/>
</dbReference>
<evidence type="ECO:0000256" key="2">
    <source>
        <dbReference type="ARBA" id="ARBA00022884"/>
    </source>
</evidence>
<evidence type="ECO:0000259" key="5">
    <source>
        <dbReference type="Pfam" id="PF01386"/>
    </source>
</evidence>
<evidence type="ECO:0000259" key="6">
    <source>
        <dbReference type="Pfam" id="PF14693"/>
    </source>
</evidence>
<evidence type="ECO:0000256" key="1">
    <source>
        <dbReference type="ARBA" id="ARBA00022730"/>
    </source>
</evidence>
<dbReference type="EMBL" id="JAQMWT010000524">
    <property type="protein sequence ID" value="KAJ8600368.1"/>
    <property type="molecule type" value="Genomic_DNA"/>
</dbReference>
<dbReference type="InterPro" id="IPR029751">
    <property type="entry name" value="Ribosomal_L25_dom"/>
</dbReference>
<protein>
    <recommendedName>
        <fullName evidence="9">50S ribosomal protein L25</fullName>
    </recommendedName>
</protein>
<dbReference type="InterPro" id="IPR020930">
    <property type="entry name" value="Ribosomal_uL5_bac-type"/>
</dbReference>
<keyword evidence="3" id="KW-0689">Ribosomal protein</keyword>
<keyword evidence="8" id="KW-1185">Reference proteome</keyword>
<reference evidence="7" key="1">
    <citation type="submission" date="2023-01" db="EMBL/GenBank/DDBJ databases">
        <title>Metagenome sequencing of chrysophaentin producing Chrysophaeum taylorii.</title>
        <authorList>
            <person name="Davison J."/>
            <person name="Bewley C."/>
        </authorList>
    </citation>
    <scope>NUCLEOTIDE SEQUENCE</scope>
    <source>
        <strain evidence="7">NIES-1699</strain>
    </source>
</reference>
<dbReference type="InterPro" id="IPR011035">
    <property type="entry name" value="Ribosomal_bL25/Gln-tRNA_synth"/>
</dbReference>
<keyword evidence="1" id="KW-0699">rRNA-binding</keyword>
<evidence type="ECO:0000313" key="7">
    <source>
        <dbReference type="EMBL" id="KAJ8600368.1"/>
    </source>
</evidence>
<accession>A0AAD7UB26</accession>
<evidence type="ECO:0008006" key="9">
    <source>
        <dbReference type="Google" id="ProtNLM"/>
    </source>
</evidence>
<dbReference type="PANTHER" id="PTHR33284">
    <property type="entry name" value="RIBOSOMAL PROTEIN L25/GLN-TRNA SYNTHETASE, ANTI-CODON-BINDING DOMAIN-CONTAINING PROTEIN"/>
    <property type="match status" value="1"/>
</dbReference>
<dbReference type="Gene3D" id="2.40.240.10">
    <property type="entry name" value="Ribosomal Protein L25, Chain P"/>
    <property type="match status" value="1"/>
</dbReference>
<dbReference type="InterPro" id="IPR020056">
    <property type="entry name" value="Rbsml_bL25/Gln-tRNA_synth_N"/>
</dbReference>
<dbReference type="Proteomes" id="UP001230188">
    <property type="component" value="Unassembled WGS sequence"/>
</dbReference>
<name>A0AAD7UB26_9STRA</name>
<dbReference type="CDD" id="cd00495">
    <property type="entry name" value="Ribosomal_L25_TL5_CTC"/>
    <property type="match status" value="1"/>
</dbReference>
<dbReference type="SUPFAM" id="SSF50715">
    <property type="entry name" value="Ribosomal protein L25-like"/>
    <property type="match status" value="1"/>
</dbReference>
<dbReference type="GO" id="GO:0008097">
    <property type="term" value="F:5S rRNA binding"/>
    <property type="evidence" value="ECO:0007669"/>
    <property type="project" value="TreeGrafter"/>
</dbReference>
<comment type="caution">
    <text evidence="7">The sequence shown here is derived from an EMBL/GenBank/DDBJ whole genome shotgun (WGS) entry which is preliminary data.</text>
</comment>
<evidence type="ECO:0000256" key="3">
    <source>
        <dbReference type="ARBA" id="ARBA00022980"/>
    </source>
</evidence>
<dbReference type="Gene3D" id="2.170.120.20">
    <property type="entry name" value="Ribosomal protein L25, beta domain"/>
    <property type="match status" value="1"/>
</dbReference>
<sequence length="190" mass="21496">MMRRVLVAEARSVAGTRQSQALRLAGRIPGVLYGVGEDGARDSRLLTVCRKDLMREIRAHQTSVENTLYDLELNGETSRVLMRQIQMRAASDYVVNVNFLRFSRGMVVQFPLKFVDEDSNVVLKRGGYLHREKHFVKCQVHTDDLPPVISFSIGQAPKNHVFRLHDLVLPDGLTLKAKRLDAPIAVIKTF</sequence>
<proteinExistence type="predicted"/>
<dbReference type="Pfam" id="PF14693">
    <property type="entry name" value="Ribosomal_TL5_C"/>
    <property type="match status" value="1"/>
</dbReference>
<evidence type="ECO:0000256" key="4">
    <source>
        <dbReference type="ARBA" id="ARBA00023274"/>
    </source>
</evidence>
<dbReference type="InterPro" id="IPR037121">
    <property type="entry name" value="Ribosomal_bL25_C"/>
</dbReference>
<gene>
    <name evidence="7" type="ORF">CTAYLR_000703</name>
</gene>
<dbReference type="Pfam" id="PF01386">
    <property type="entry name" value="Ribosomal_L25p"/>
    <property type="match status" value="1"/>
</dbReference>
<keyword evidence="4" id="KW-0687">Ribonucleoprotein</keyword>
<feature type="domain" description="Large ribosomal subunit protein bL25 beta" evidence="6">
    <location>
        <begin position="108"/>
        <end position="188"/>
    </location>
</feature>
<dbReference type="GO" id="GO:0006412">
    <property type="term" value="P:translation"/>
    <property type="evidence" value="ECO:0007669"/>
    <property type="project" value="InterPro"/>
</dbReference>
<keyword evidence="2" id="KW-0694">RNA-binding</keyword>
<feature type="domain" description="Large ribosomal subunit protein bL25 L25" evidence="5">
    <location>
        <begin position="6"/>
        <end position="99"/>
    </location>
</feature>
<organism evidence="7 8">
    <name type="scientific">Chrysophaeum taylorii</name>
    <dbReference type="NCBI Taxonomy" id="2483200"/>
    <lineage>
        <taxon>Eukaryota</taxon>
        <taxon>Sar</taxon>
        <taxon>Stramenopiles</taxon>
        <taxon>Ochrophyta</taxon>
        <taxon>Pelagophyceae</taxon>
        <taxon>Pelagomonadales</taxon>
        <taxon>Pelagomonadaceae</taxon>
        <taxon>Chrysophaeum</taxon>
    </lineage>
</organism>
<dbReference type="GO" id="GO:0022625">
    <property type="term" value="C:cytosolic large ribosomal subunit"/>
    <property type="evidence" value="ECO:0007669"/>
    <property type="project" value="TreeGrafter"/>
</dbReference>
<dbReference type="PANTHER" id="PTHR33284:SF1">
    <property type="entry name" value="RIBOSOMAL PROTEIN L25_GLN-TRNA SYNTHETASE, ANTI-CODON-BINDING DOMAIN-CONTAINING PROTEIN"/>
    <property type="match status" value="1"/>
</dbReference>